<dbReference type="Pfam" id="PF01432">
    <property type="entry name" value="Peptidase_M3"/>
    <property type="match status" value="1"/>
</dbReference>
<dbReference type="GO" id="GO:0006508">
    <property type="term" value="P:proteolysis"/>
    <property type="evidence" value="ECO:0007669"/>
    <property type="project" value="UniProtKB-KW"/>
</dbReference>
<keyword evidence="2 7" id="KW-0645">Protease</keyword>
<dbReference type="GO" id="GO:0046872">
    <property type="term" value="F:metal ion binding"/>
    <property type="evidence" value="ECO:0007669"/>
    <property type="project" value="UniProtKB-UniRule"/>
</dbReference>
<evidence type="ECO:0000256" key="3">
    <source>
        <dbReference type="ARBA" id="ARBA00022723"/>
    </source>
</evidence>
<dbReference type="GO" id="GO:0004180">
    <property type="term" value="F:carboxypeptidase activity"/>
    <property type="evidence" value="ECO:0007669"/>
    <property type="project" value="TreeGrafter"/>
</dbReference>
<protein>
    <submittedName>
        <fullName evidence="9">Peptidyl-dipeptidase Dcp</fullName>
    </submittedName>
</protein>
<dbReference type="InterPro" id="IPR034005">
    <property type="entry name" value="M3A_DCP"/>
</dbReference>
<evidence type="ECO:0000256" key="7">
    <source>
        <dbReference type="RuleBase" id="RU003435"/>
    </source>
</evidence>
<evidence type="ECO:0000256" key="5">
    <source>
        <dbReference type="ARBA" id="ARBA00022833"/>
    </source>
</evidence>
<evidence type="ECO:0000313" key="10">
    <source>
        <dbReference type="Proteomes" id="UP000198881"/>
    </source>
</evidence>
<dbReference type="PANTHER" id="PTHR43660">
    <property type="entry name" value="DIPEPTIDYL CARBOXYPEPTIDASE"/>
    <property type="match status" value="1"/>
</dbReference>
<dbReference type="EMBL" id="FPCG01000004">
    <property type="protein sequence ID" value="SFV22398.1"/>
    <property type="molecule type" value="Genomic_DNA"/>
</dbReference>
<keyword evidence="4 7" id="KW-0378">Hydrolase</keyword>
<evidence type="ECO:0000256" key="4">
    <source>
        <dbReference type="ARBA" id="ARBA00022801"/>
    </source>
</evidence>
<comment type="cofactor">
    <cofactor evidence="7">
        <name>Zn(2+)</name>
        <dbReference type="ChEBI" id="CHEBI:29105"/>
    </cofactor>
    <text evidence="7">Binds 1 zinc ion.</text>
</comment>
<proteinExistence type="inferred from homology"/>
<dbReference type="AlphaFoldDB" id="A0A1I7MKE6"/>
<dbReference type="STRING" id="574650.SAMN04487966_104104"/>
<dbReference type="FunFam" id="3.40.390.10:FF:000009">
    <property type="entry name" value="Oligopeptidase A"/>
    <property type="match status" value="1"/>
</dbReference>
<keyword evidence="5 7" id="KW-0862">Zinc</keyword>
<keyword evidence="3 7" id="KW-0479">Metal-binding</keyword>
<sequence length="683" mass="75989">MKQLLSMTVTDPALADNPLLIPSDLPYGLPDFAAIRDEHFVPAFRHAVALHREELEAIAADSAEPTFENTFLALERSGQLRRWVEMVFYTLVPADGTEARQQIHEELEPVRSAHEDAIYLNERLFARLSAVDRTALTGEDARLAEVVLQEFILRGAGLDAPAKARLEQINERLAVLGAQYNRRMVAENAARAVLITDPAQLAGLSDSDRAAAADAAAEAGHDDGHLLTLSMFTSQPWLEQLEDRDTRQRVHEAAWVRGTEPGEHYVLDIAAEQAALRAEKAGLLGYPTWADYALQDRTAPDLPAVQDLLGRLVPAAAANARRERERLEQLAGHPIQPWDWPYYSAQVEREDYAVDAGALRPYFELDRTLTQGVFAAATALYGITFRERTDLAGYHPDVRVWEVFDADGTGLGLFLGDFYTRPTKSGGAWMNPIRERSTELDERPVVVNNLNIPHPPAGEPTLLTLDQVTTLFHEFGHALHGLLAEARYATLSGTSVPRDFVEFPSQVNEMWIQWPQIVQAYARHVDTGEPLDPAALESLQAASLWGEGFSTTEYLGAAVLDLAWHALRPGETVADPLAFEAEQLTAAGLDPQLVAPRYRSSYFKHIFSGGYAAGYYSYIWSEVMDADTVQWFQENGGLTRENGDRFRTELLARGNTRDPMESYRAFRGRDPEPQPLLVRRGLA</sequence>
<organism evidence="9 10">
    <name type="scientific">Micrococcus terreus</name>
    <dbReference type="NCBI Taxonomy" id="574650"/>
    <lineage>
        <taxon>Bacteria</taxon>
        <taxon>Bacillati</taxon>
        <taxon>Actinomycetota</taxon>
        <taxon>Actinomycetes</taxon>
        <taxon>Micrococcales</taxon>
        <taxon>Micrococcaceae</taxon>
        <taxon>Micrococcus</taxon>
    </lineage>
</organism>
<evidence type="ECO:0000256" key="1">
    <source>
        <dbReference type="ARBA" id="ARBA00006040"/>
    </source>
</evidence>
<dbReference type="InterPro" id="IPR045090">
    <property type="entry name" value="Pept_M3A_M3B"/>
</dbReference>
<dbReference type="InterPro" id="IPR024077">
    <property type="entry name" value="Neurolysin/TOP_dom2"/>
</dbReference>
<dbReference type="Proteomes" id="UP000198881">
    <property type="component" value="Unassembled WGS sequence"/>
</dbReference>
<evidence type="ECO:0000313" key="9">
    <source>
        <dbReference type="EMBL" id="SFV22398.1"/>
    </source>
</evidence>
<name>A0A1I7MKE6_9MICC</name>
<keyword evidence="10" id="KW-1185">Reference proteome</keyword>
<feature type="domain" description="Peptidase M3A/M3B catalytic" evidence="8">
    <location>
        <begin position="239"/>
        <end position="679"/>
    </location>
</feature>
<evidence type="ECO:0000256" key="6">
    <source>
        <dbReference type="ARBA" id="ARBA00023049"/>
    </source>
</evidence>
<dbReference type="CDD" id="cd06456">
    <property type="entry name" value="M3A_DCP"/>
    <property type="match status" value="1"/>
</dbReference>
<dbReference type="PANTHER" id="PTHR43660:SF1">
    <property type="entry name" value="DIPEPTIDYL CARBOXYPEPTIDASE"/>
    <property type="match status" value="1"/>
</dbReference>
<dbReference type="InterPro" id="IPR024079">
    <property type="entry name" value="MetalloPept_cat_dom_sf"/>
</dbReference>
<dbReference type="GO" id="GO:0004222">
    <property type="term" value="F:metalloendopeptidase activity"/>
    <property type="evidence" value="ECO:0007669"/>
    <property type="project" value="InterPro"/>
</dbReference>
<dbReference type="Gene3D" id="1.10.1370.40">
    <property type="match status" value="1"/>
</dbReference>
<accession>A0A1I7MKE6</accession>
<dbReference type="SUPFAM" id="SSF55486">
    <property type="entry name" value="Metalloproteases ('zincins'), catalytic domain"/>
    <property type="match status" value="1"/>
</dbReference>
<comment type="similarity">
    <text evidence="1 7">Belongs to the peptidase M3 family.</text>
</comment>
<reference evidence="9 10" key="1">
    <citation type="submission" date="2016-10" db="EMBL/GenBank/DDBJ databases">
        <authorList>
            <person name="de Groot N.N."/>
        </authorList>
    </citation>
    <scope>NUCLEOTIDE SEQUENCE [LARGE SCALE GENOMIC DNA]</scope>
    <source>
        <strain evidence="9 10">CGMCC 1.7054</strain>
    </source>
</reference>
<evidence type="ECO:0000256" key="2">
    <source>
        <dbReference type="ARBA" id="ARBA00022670"/>
    </source>
</evidence>
<dbReference type="InterPro" id="IPR001567">
    <property type="entry name" value="Pept_M3A_M3B_dom"/>
</dbReference>
<evidence type="ECO:0000259" key="8">
    <source>
        <dbReference type="Pfam" id="PF01432"/>
    </source>
</evidence>
<dbReference type="Gene3D" id="1.10.1370.10">
    <property type="entry name" value="Neurolysin, domain 3"/>
    <property type="match status" value="1"/>
</dbReference>
<dbReference type="Gene3D" id="3.40.390.10">
    <property type="entry name" value="Collagenase (Catalytic Domain)"/>
    <property type="match status" value="1"/>
</dbReference>
<keyword evidence="6 7" id="KW-0482">Metalloprotease</keyword>
<dbReference type="GO" id="GO:0005829">
    <property type="term" value="C:cytosol"/>
    <property type="evidence" value="ECO:0007669"/>
    <property type="project" value="TreeGrafter"/>
</dbReference>
<gene>
    <name evidence="9" type="ORF">SAMN04487966_104104</name>
</gene>